<dbReference type="Proteomes" id="UP000054485">
    <property type="component" value="Unassembled WGS sequence"/>
</dbReference>
<reference evidence="2 3" key="1">
    <citation type="submission" date="2014-04" db="EMBL/GenBank/DDBJ databases">
        <authorList>
            <consortium name="DOE Joint Genome Institute"/>
            <person name="Kuo A."/>
            <person name="Ruytinx J."/>
            <person name="Rineau F."/>
            <person name="Colpaert J."/>
            <person name="Kohler A."/>
            <person name="Nagy L.G."/>
            <person name="Floudas D."/>
            <person name="Copeland A."/>
            <person name="Barry K.W."/>
            <person name="Cichocki N."/>
            <person name="Veneault-Fourrey C."/>
            <person name="LaButti K."/>
            <person name="Lindquist E.A."/>
            <person name="Lipzen A."/>
            <person name="Lundell T."/>
            <person name="Morin E."/>
            <person name="Murat C."/>
            <person name="Sun H."/>
            <person name="Tunlid A."/>
            <person name="Henrissat B."/>
            <person name="Grigoriev I.V."/>
            <person name="Hibbett D.S."/>
            <person name="Martin F."/>
            <person name="Nordberg H.P."/>
            <person name="Cantor M.N."/>
            <person name="Hua S.X."/>
        </authorList>
    </citation>
    <scope>NUCLEOTIDE SEQUENCE [LARGE SCALE GENOMIC DNA]</scope>
    <source>
        <strain evidence="2 3">UH-Slu-Lm8-n1</strain>
    </source>
</reference>
<dbReference type="InterPro" id="IPR046521">
    <property type="entry name" value="DUF6698"/>
</dbReference>
<dbReference type="AlphaFoldDB" id="A0A0D0AHD1"/>
<evidence type="ECO:0000313" key="3">
    <source>
        <dbReference type="Proteomes" id="UP000054485"/>
    </source>
</evidence>
<evidence type="ECO:0000256" key="1">
    <source>
        <dbReference type="SAM" id="MobiDB-lite"/>
    </source>
</evidence>
<dbReference type="InParanoid" id="A0A0D0AHD1"/>
<proteinExistence type="predicted"/>
<accession>A0A0D0AHD1</accession>
<name>A0A0D0AHD1_9AGAM</name>
<dbReference type="OrthoDB" id="2692780at2759"/>
<protein>
    <submittedName>
        <fullName evidence="2">Uncharacterized protein</fullName>
    </submittedName>
</protein>
<reference evidence="3" key="2">
    <citation type="submission" date="2015-01" db="EMBL/GenBank/DDBJ databases">
        <title>Evolutionary Origins and Diversification of the Mycorrhizal Mutualists.</title>
        <authorList>
            <consortium name="DOE Joint Genome Institute"/>
            <consortium name="Mycorrhizal Genomics Consortium"/>
            <person name="Kohler A."/>
            <person name="Kuo A."/>
            <person name="Nagy L.G."/>
            <person name="Floudas D."/>
            <person name="Copeland A."/>
            <person name="Barry K.W."/>
            <person name="Cichocki N."/>
            <person name="Veneault-Fourrey C."/>
            <person name="LaButti K."/>
            <person name="Lindquist E.A."/>
            <person name="Lipzen A."/>
            <person name="Lundell T."/>
            <person name="Morin E."/>
            <person name="Murat C."/>
            <person name="Riley R."/>
            <person name="Ohm R."/>
            <person name="Sun H."/>
            <person name="Tunlid A."/>
            <person name="Henrissat B."/>
            <person name="Grigoriev I.V."/>
            <person name="Hibbett D.S."/>
            <person name="Martin F."/>
        </authorList>
    </citation>
    <scope>NUCLEOTIDE SEQUENCE [LARGE SCALE GENOMIC DNA]</scope>
    <source>
        <strain evidence="3">UH-Slu-Lm8-n1</strain>
    </source>
</reference>
<gene>
    <name evidence="2" type="ORF">CY34DRAFT_19912</name>
</gene>
<sequence length="197" mass="22290">MSQATAEDVSEPPASSQSLTVATPESARQRRKIAALEEKLQLLESGHAVKQRETNYYMSKGRAIRRVVTLFDNIEDLISENDRRCELEGEDEDMTLDQDRLQLGYIALNQALPWLHSKASGMEYEECAYMLKKLRQGADSARGDDTSKLKSLVADWINRDLKPDFPVDPEDKHCRGFVSDVCGRLLCPTELDWNSPV</sequence>
<dbReference type="STRING" id="930992.A0A0D0AHD1"/>
<organism evidence="2 3">
    <name type="scientific">Suillus luteus UH-Slu-Lm8-n1</name>
    <dbReference type="NCBI Taxonomy" id="930992"/>
    <lineage>
        <taxon>Eukaryota</taxon>
        <taxon>Fungi</taxon>
        <taxon>Dikarya</taxon>
        <taxon>Basidiomycota</taxon>
        <taxon>Agaricomycotina</taxon>
        <taxon>Agaricomycetes</taxon>
        <taxon>Agaricomycetidae</taxon>
        <taxon>Boletales</taxon>
        <taxon>Suillineae</taxon>
        <taxon>Suillaceae</taxon>
        <taxon>Suillus</taxon>
    </lineage>
</organism>
<feature type="compositionally biased region" description="Polar residues" evidence="1">
    <location>
        <begin position="13"/>
        <end position="23"/>
    </location>
</feature>
<evidence type="ECO:0000313" key="2">
    <source>
        <dbReference type="EMBL" id="KIK31448.1"/>
    </source>
</evidence>
<feature type="region of interest" description="Disordered" evidence="1">
    <location>
        <begin position="1"/>
        <end position="30"/>
    </location>
</feature>
<keyword evidence="3" id="KW-1185">Reference proteome</keyword>
<dbReference type="EMBL" id="KN836985">
    <property type="protein sequence ID" value="KIK31448.1"/>
    <property type="molecule type" value="Genomic_DNA"/>
</dbReference>
<dbReference type="Pfam" id="PF20414">
    <property type="entry name" value="DUF6698"/>
    <property type="match status" value="1"/>
</dbReference>
<dbReference type="HOGENOM" id="CLU_035918_5_2_1"/>